<organism evidence="3 4">
    <name type="scientific">Taphrina deformans (strain PYCC 5710 / ATCC 11124 / CBS 356.35 / IMI 108563 / JCM 9778 / NBRC 8474)</name>
    <name type="common">Peach leaf curl fungus</name>
    <name type="synonym">Lalaria deformans</name>
    <dbReference type="NCBI Taxonomy" id="1097556"/>
    <lineage>
        <taxon>Eukaryota</taxon>
        <taxon>Fungi</taxon>
        <taxon>Dikarya</taxon>
        <taxon>Ascomycota</taxon>
        <taxon>Taphrinomycotina</taxon>
        <taxon>Taphrinomycetes</taxon>
        <taxon>Taphrinales</taxon>
        <taxon>Taphrinaceae</taxon>
        <taxon>Taphrina</taxon>
    </lineage>
</organism>
<name>R4XG52_TAPDE</name>
<reference evidence="3 4" key="1">
    <citation type="journal article" date="2013" name="MBio">
        <title>Genome sequencing of the plant pathogen Taphrina deformans, the causal agent of peach leaf curl.</title>
        <authorList>
            <person name="Cisse O.H."/>
            <person name="Almeida J.M.G.C.F."/>
            <person name="Fonseca A."/>
            <person name="Kumar A.A."/>
            <person name="Salojaervi J."/>
            <person name="Overmyer K."/>
            <person name="Hauser P.M."/>
            <person name="Pagni M."/>
        </authorList>
    </citation>
    <scope>NUCLEOTIDE SEQUENCE [LARGE SCALE GENOMIC DNA]</scope>
    <source>
        <strain evidence="4">PYCC 5710 / ATCC 11124 / CBS 356.35 / IMI 108563 / JCM 9778 / NBRC 8474</strain>
    </source>
</reference>
<keyword evidence="4" id="KW-1185">Reference proteome</keyword>
<protein>
    <submittedName>
        <fullName evidence="3">Glycerophosphodiester transporter</fullName>
    </submittedName>
</protein>
<feature type="region of interest" description="Disordered" evidence="1">
    <location>
        <begin position="90"/>
        <end position="118"/>
    </location>
</feature>
<keyword evidence="2" id="KW-0472">Membrane</keyword>
<keyword evidence="2" id="KW-0812">Transmembrane</keyword>
<feature type="transmembrane region" description="Helical" evidence="2">
    <location>
        <begin position="34"/>
        <end position="52"/>
    </location>
</feature>
<proteinExistence type="predicted"/>
<evidence type="ECO:0000313" key="3">
    <source>
        <dbReference type="EMBL" id="CCG83474.1"/>
    </source>
</evidence>
<dbReference type="AlphaFoldDB" id="R4XG52"/>
<evidence type="ECO:0000256" key="2">
    <source>
        <dbReference type="SAM" id="Phobius"/>
    </source>
</evidence>
<dbReference type="STRING" id="1097556.R4XG52"/>
<feature type="compositionally biased region" description="Basic and acidic residues" evidence="1">
    <location>
        <begin position="108"/>
        <end position="118"/>
    </location>
</feature>
<dbReference type="VEuPathDB" id="FungiDB:TAPDE_003701"/>
<gene>
    <name evidence="3" type="ORF">TAPDE_003701</name>
</gene>
<dbReference type="EMBL" id="CAHR02000152">
    <property type="protein sequence ID" value="CCG83474.1"/>
    <property type="molecule type" value="Genomic_DNA"/>
</dbReference>
<keyword evidence="2" id="KW-1133">Transmembrane helix</keyword>
<comment type="caution">
    <text evidence="3">The sequence shown here is derived from an EMBL/GenBank/DDBJ whole genome shotgun (WGS) entry which is preliminary data.</text>
</comment>
<sequence>MPRRIQACSYAFTKIAARFDPADPTSATAYAGDFYVASALAIVAGIIAFFFVGDLDQECIQKEDVAFMQYLEASGYDMSQVGEHPGVATEWEKAQHSTSWTKDTPGPGERKGEANFSG</sequence>
<evidence type="ECO:0000256" key="1">
    <source>
        <dbReference type="SAM" id="MobiDB-lite"/>
    </source>
</evidence>
<dbReference type="Proteomes" id="UP000013776">
    <property type="component" value="Unassembled WGS sequence"/>
</dbReference>
<evidence type="ECO:0000313" key="4">
    <source>
        <dbReference type="Proteomes" id="UP000013776"/>
    </source>
</evidence>
<dbReference type="OrthoDB" id="2153661at2759"/>
<accession>R4XG52</accession>